<dbReference type="Proteomes" id="UP000308054">
    <property type="component" value="Unassembled WGS sequence"/>
</dbReference>
<keyword evidence="2" id="KW-1185">Reference proteome</keyword>
<dbReference type="OrthoDB" id="8481700at2"/>
<dbReference type="AlphaFoldDB" id="A0A4S2GW98"/>
<dbReference type="EMBL" id="SRXW01000006">
    <property type="protein sequence ID" value="TGY87336.1"/>
    <property type="molecule type" value="Genomic_DNA"/>
</dbReference>
<gene>
    <name evidence="1" type="ORF">E5163_14810</name>
</gene>
<protein>
    <submittedName>
        <fullName evidence="1">Uncharacterized protein</fullName>
    </submittedName>
</protein>
<accession>A0A4S2GW98</accession>
<dbReference type="RefSeq" id="WP_135997310.1">
    <property type="nucleotide sequence ID" value="NZ_CP071057.1"/>
</dbReference>
<proteinExistence type="predicted"/>
<reference evidence="1 2" key="1">
    <citation type="journal article" date="2017" name="Int. J. Syst. Evol. Microbiol.">
        <title>Marinicauda algicola sp. nov., isolated from a marine red alga Rhodosorus marinus.</title>
        <authorList>
            <person name="Jeong S.E."/>
            <person name="Jeon S.H."/>
            <person name="Chun B.H."/>
            <person name="Kim D.W."/>
            <person name="Jeon C.O."/>
        </authorList>
    </citation>
    <scope>NUCLEOTIDE SEQUENCE [LARGE SCALE GENOMIC DNA]</scope>
    <source>
        <strain evidence="1 2">JCM 31718</strain>
    </source>
</reference>
<evidence type="ECO:0000313" key="1">
    <source>
        <dbReference type="EMBL" id="TGY87336.1"/>
    </source>
</evidence>
<comment type="caution">
    <text evidence="1">The sequence shown here is derived from an EMBL/GenBank/DDBJ whole genome shotgun (WGS) entry which is preliminary data.</text>
</comment>
<name>A0A4S2GW98_9PROT</name>
<organism evidence="1 2">
    <name type="scientific">Marinicauda algicola</name>
    <dbReference type="NCBI Taxonomy" id="2029849"/>
    <lineage>
        <taxon>Bacteria</taxon>
        <taxon>Pseudomonadati</taxon>
        <taxon>Pseudomonadota</taxon>
        <taxon>Alphaproteobacteria</taxon>
        <taxon>Maricaulales</taxon>
        <taxon>Maricaulaceae</taxon>
        <taxon>Marinicauda</taxon>
    </lineage>
</organism>
<sequence>MNIREHSKLARLLIEACGGLDEASAHCRVRKSVLSGYQNPNDASTMPADVLYDLETYCGRAIYSRALAQRHSVQATVSALMAVSDLDMSASEISHALVEAIDPKGPGGAAMTPREIDELLERLHRHDAARMAAIEAIRKSREG</sequence>
<evidence type="ECO:0000313" key="2">
    <source>
        <dbReference type="Proteomes" id="UP000308054"/>
    </source>
</evidence>